<feature type="transmembrane region" description="Helical" evidence="1">
    <location>
        <begin position="378"/>
        <end position="395"/>
    </location>
</feature>
<feature type="transmembrane region" description="Helical" evidence="1">
    <location>
        <begin position="227"/>
        <end position="247"/>
    </location>
</feature>
<gene>
    <name evidence="2" type="ORF">CEV31_3296</name>
</gene>
<evidence type="ECO:0000313" key="2">
    <source>
        <dbReference type="EMBL" id="OYR15204.1"/>
    </source>
</evidence>
<feature type="transmembrane region" description="Helical" evidence="1">
    <location>
        <begin position="85"/>
        <end position="106"/>
    </location>
</feature>
<dbReference type="EMBL" id="NNRJ01000051">
    <property type="protein sequence ID" value="OYR15204.1"/>
    <property type="molecule type" value="Genomic_DNA"/>
</dbReference>
<evidence type="ECO:0000313" key="3">
    <source>
        <dbReference type="Proteomes" id="UP000215590"/>
    </source>
</evidence>
<feature type="transmembrane region" description="Helical" evidence="1">
    <location>
        <begin position="320"/>
        <end position="342"/>
    </location>
</feature>
<feature type="transmembrane region" description="Helical" evidence="1">
    <location>
        <begin position="187"/>
        <end position="206"/>
    </location>
</feature>
<accession>A0A256FK21</accession>
<evidence type="ECO:0000256" key="1">
    <source>
        <dbReference type="SAM" id="Phobius"/>
    </source>
</evidence>
<name>A0A256FK21_9HYPH</name>
<feature type="transmembrane region" description="Helical" evidence="1">
    <location>
        <begin position="46"/>
        <end position="73"/>
    </location>
</feature>
<dbReference type="RefSeq" id="WP_094508467.1">
    <property type="nucleotide sequence ID" value="NZ_JBHEEK010000003.1"/>
</dbReference>
<protein>
    <submittedName>
        <fullName evidence="2">Putative membrane protein</fullName>
    </submittedName>
</protein>
<dbReference type="AlphaFoldDB" id="A0A256FK21"/>
<keyword evidence="1" id="KW-0812">Transmembrane</keyword>
<organism evidence="2 3">
    <name type="scientific">Brucella thiophenivorans</name>
    <dbReference type="NCBI Taxonomy" id="571255"/>
    <lineage>
        <taxon>Bacteria</taxon>
        <taxon>Pseudomonadati</taxon>
        <taxon>Pseudomonadota</taxon>
        <taxon>Alphaproteobacteria</taxon>
        <taxon>Hyphomicrobiales</taxon>
        <taxon>Brucellaceae</taxon>
        <taxon>Brucella/Ochrobactrum group</taxon>
        <taxon>Brucella</taxon>
    </lineage>
</organism>
<keyword evidence="3" id="KW-1185">Reference proteome</keyword>
<feature type="transmembrane region" description="Helical" evidence="1">
    <location>
        <begin position="144"/>
        <end position="167"/>
    </location>
</feature>
<reference evidence="2 3" key="1">
    <citation type="submission" date="2017-07" db="EMBL/GenBank/DDBJ databases">
        <title>Phylogenetic study on the rhizospheric bacterium Ochrobactrum sp. A44.</title>
        <authorList>
            <person name="Krzyzanowska D.M."/>
            <person name="Ossowicki A."/>
            <person name="Rajewska M."/>
            <person name="Maciag T."/>
            <person name="Kaczynski Z."/>
            <person name="Czerwicka M."/>
            <person name="Jafra S."/>
        </authorList>
    </citation>
    <scope>NUCLEOTIDE SEQUENCE [LARGE SCALE GENOMIC DNA]</scope>
    <source>
        <strain evidence="2 3">DSM 7216</strain>
    </source>
</reference>
<comment type="caution">
    <text evidence="2">The sequence shown here is derived from an EMBL/GenBank/DDBJ whole genome shotgun (WGS) entry which is preliminary data.</text>
</comment>
<sequence>MFGAALSRWTLSYFAASLFFLIVGTVLMAGGFGYPFHDLRAPETLIVVHIIAIGWLSLLMCGALLQFVPVLVAKPLQWGGLGLPALLVLLTGLCGLISGFAGMAGIVDLPLWLLPLSALFLMCGFTLIIGILGKTIWNARPITLPARFVGVGLICLLFVTALGSLFTLMLSGMLEQVFLLEIASSGLSAHAILGLGGWMTFTAMGVSYRLLTMFMLAPEAKKQTTQLVWLTGAFALALVTFAAILVTSEYDRIDIALLIGLVLGVTSIGLYAHDVHSIYGQRKRKTIELNSAASIPAFAAMLISLPVAIALPWIGRTDGVIAALVYLFTFGWLTGLSLAQLYKIVPFLTWLECYGPLMGKILTPRVQDIVMEGRAKRWFCVYYAGVAIAIVALITSQTLAFRLGCGLNLIAILALSSHFIRARRLSDVPEAMKLPNVVTLPHLIYAGRPVPGRTK</sequence>
<feature type="transmembrane region" description="Helical" evidence="1">
    <location>
        <begin position="12"/>
        <end position="34"/>
    </location>
</feature>
<keyword evidence="1" id="KW-0472">Membrane</keyword>
<feature type="transmembrane region" description="Helical" evidence="1">
    <location>
        <begin position="112"/>
        <end position="132"/>
    </location>
</feature>
<feature type="transmembrane region" description="Helical" evidence="1">
    <location>
        <begin position="293"/>
        <end position="314"/>
    </location>
</feature>
<dbReference type="Proteomes" id="UP000215590">
    <property type="component" value="Unassembled WGS sequence"/>
</dbReference>
<keyword evidence="1" id="KW-1133">Transmembrane helix</keyword>
<feature type="transmembrane region" description="Helical" evidence="1">
    <location>
        <begin position="253"/>
        <end position="272"/>
    </location>
</feature>
<dbReference type="OrthoDB" id="5245199at2"/>
<proteinExistence type="predicted"/>